<feature type="compositionally biased region" description="Low complexity" evidence="1">
    <location>
        <begin position="547"/>
        <end position="569"/>
    </location>
</feature>
<evidence type="ECO:0000256" key="1">
    <source>
        <dbReference type="SAM" id="MobiDB-lite"/>
    </source>
</evidence>
<feature type="region of interest" description="Disordered" evidence="1">
    <location>
        <begin position="391"/>
        <end position="411"/>
    </location>
</feature>
<feature type="signal peptide" evidence="2">
    <location>
        <begin position="1"/>
        <end position="17"/>
    </location>
</feature>
<evidence type="ECO:0000256" key="2">
    <source>
        <dbReference type="SAM" id="SignalP"/>
    </source>
</evidence>
<feature type="non-terminal residue" evidence="3">
    <location>
        <position position="690"/>
    </location>
</feature>
<protein>
    <submittedName>
        <fullName evidence="3">Uncharacterized protein</fullName>
    </submittedName>
</protein>
<name>A0A8J1UC21_OWEFU</name>
<feature type="region of interest" description="Disordered" evidence="1">
    <location>
        <begin position="429"/>
        <end position="603"/>
    </location>
</feature>
<evidence type="ECO:0000313" key="3">
    <source>
        <dbReference type="EMBL" id="CAH1802991.1"/>
    </source>
</evidence>
<dbReference type="Proteomes" id="UP000749559">
    <property type="component" value="Unassembled WGS sequence"/>
</dbReference>
<accession>A0A8J1UC21</accession>
<dbReference type="EMBL" id="CAIIXF020000208">
    <property type="protein sequence ID" value="CAH1802991.1"/>
    <property type="molecule type" value="Genomic_DNA"/>
</dbReference>
<gene>
    <name evidence="3" type="ORF">OFUS_LOCUS26625</name>
</gene>
<feature type="region of interest" description="Disordered" evidence="1">
    <location>
        <begin position="617"/>
        <end position="690"/>
    </location>
</feature>
<feature type="compositionally biased region" description="Low complexity" evidence="1">
    <location>
        <begin position="617"/>
        <end position="636"/>
    </location>
</feature>
<feature type="compositionally biased region" description="Polar residues" evidence="1">
    <location>
        <begin position="489"/>
        <end position="514"/>
    </location>
</feature>
<feature type="compositionally biased region" description="Low complexity" evidence="1">
    <location>
        <begin position="656"/>
        <end position="684"/>
    </location>
</feature>
<feature type="region of interest" description="Disordered" evidence="1">
    <location>
        <begin position="338"/>
        <end position="378"/>
    </location>
</feature>
<reference evidence="3" key="1">
    <citation type="submission" date="2022-03" db="EMBL/GenBank/DDBJ databases">
        <authorList>
            <person name="Martin C."/>
        </authorList>
    </citation>
    <scope>NUCLEOTIDE SEQUENCE</scope>
</reference>
<dbReference type="OrthoDB" id="63989at2759"/>
<feature type="compositionally biased region" description="Polar residues" evidence="1">
    <location>
        <begin position="224"/>
        <end position="236"/>
    </location>
</feature>
<organism evidence="3 4">
    <name type="scientific">Owenia fusiformis</name>
    <name type="common">Polychaete worm</name>
    <dbReference type="NCBI Taxonomy" id="6347"/>
    <lineage>
        <taxon>Eukaryota</taxon>
        <taxon>Metazoa</taxon>
        <taxon>Spiralia</taxon>
        <taxon>Lophotrochozoa</taxon>
        <taxon>Annelida</taxon>
        <taxon>Polychaeta</taxon>
        <taxon>Sedentaria</taxon>
        <taxon>Canalipalpata</taxon>
        <taxon>Sabellida</taxon>
        <taxon>Oweniida</taxon>
        <taxon>Oweniidae</taxon>
        <taxon>Owenia</taxon>
    </lineage>
</organism>
<feature type="region of interest" description="Disordered" evidence="1">
    <location>
        <begin position="220"/>
        <end position="243"/>
    </location>
</feature>
<keyword evidence="4" id="KW-1185">Reference proteome</keyword>
<keyword evidence="2" id="KW-0732">Signal</keyword>
<proteinExistence type="predicted"/>
<feature type="chain" id="PRO_5043837518" evidence="2">
    <location>
        <begin position="18"/>
        <end position="690"/>
    </location>
</feature>
<dbReference type="AlphaFoldDB" id="A0A8J1UC21"/>
<comment type="caution">
    <text evidence="3">The sequence shown here is derived from an EMBL/GenBank/DDBJ whole genome shotgun (WGS) entry which is preliminary data.</text>
</comment>
<sequence>MYLICILLIGVFQHGSTAPLRSCRNAFENVPDTHNRCCYYECRPIGNVIIAGKRMLAPIINWCPDGFAIPQNYHGKGAAPCTDRNSECTAAASRGSLEAKKVPALVKASTPSPSFGGLLALLAKKRAESVITNSANSAVHHQQTPGPMARPTYIPPRQPVIHVANPTHGPPRQPVINIANPTHVPPRQSVINGANPTYKPPRQSAMNYANTIRPLRQSPIPYRRQTNNPRIVNPTQKPKRATAVPPKVVMRAKPNPVRYTGPSLAQQHRVDQVNSKSVEEEYQYRLKQLQKMQANKQRNPAYAFFQSRFTKDPPTTTTTTAKPLPFLLQVTNSANFFSHWSNRKGRTAPPRKSSRPKKQNVHNVPEKRPAKPAPGQKSFASFEIFNKIMGRLTSPTPAPTPTPPASDNILDQLFGTNFGQAIKRLMGIGNKKTDSVKSKPTAVREQGSPSPEPEPEPNSQFELNQQPGPSAIPLQGFLKFVPPAVQPEPESSGSFQSGPPAVQLQSGLPDSFQSGPPAVPLQQELPDSFQSGPPAVPLQQGLPDSFQSGPPAVPQQGSPSSVQSGLPGVPLQPGFSDSLPSGPPAVALQPGIPDSFLSGPPAVPLKGSPSFFEFVLPAVQPEPEPEPSVSFQSVPPAVQFQPELPDSFQSGPPALPLQGSPSSFQSGPPALPLQGSPSSFQSGPPALPLQ</sequence>
<evidence type="ECO:0000313" key="4">
    <source>
        <dbReference type="Proteomes" id="UP000749559"/>
    </source>
</evidence>